<dbReference type="AlphaFoldDB" id="A0A0F9JPU6"/>
<protein>
    <submittedName>
        <fullName evidence="1">Uncharacterized protein</fullName>
    </submittedName>
</protein>
<proteinExistence type="predicted"/>
<reference evidence="1" key="1">
    <citation type="journal article" date="2015" name="Nature">
        <title>Complex archaea that bridge the gap between prokaryotes and eukaryotes.</title>
        <authorList>
            <person name="Spang A."/>
            <person name="Saw J.H."/>
            <person name="Jorgensen S.L."/>
            <person name="Zaremba-Niedzwiedzka K."/>
            <person name="Martijn J."/>
            <person name="Lind A.E."/>
            <person name="van Eijk R."/>
            <person name="Schleper C."/>
            <person name="Guy L."/>
            <person name="Ettema T.J."/>
        </authorList>
    </citation>
    <scope>NUCLEOTIDE SEQUENCE</scope>
</reference>
<gene>
    <name evidence="1" type="ORF">LCGC14_1426470</name>
</gene>
<evidence type="ECO:0000313" key="1">
    <source>
        <dbReference type="EMBL" id="KKM71839.1"/>
    </source>
</evidence>
<accession>A0A0F9JPU6</accession>
<name>A0A0F9JPU6_9ZZZZ</name>
<feature type="non-terminal residue" evidence="1">
    <location>
        <position position="98"/>
    </location>
</feature>
<dbReference type="EMBL" id="LAZR01009565">
    <property type="protein sequence ID" value="KKM71839.1"/>
    <property type="molecule type" value="Genomic_DNA"/>
</dbReference>
<organism evidence="1">
    <name type="scientific">marine sediment metagenome</name>
    <dbReference type="NCBI Taxonomy" id="412755"/>
    <lineage>
        <taxon>unclassified sequences</taxon>
        <taxon>metagenomes</taxon>
        <taxon>ecological metagenomes</taxon>
    </lineage>
</organism>
<comment type="caution">
    <text evidence="1">The sequence shown here is derived from an EMBL/GenBank/DDBJ whole genome shotgun (WGS) entry which is preliminary data.</text>
</comment>
<sequence>MLSKLPPTIDPLKYTLGQVLLSSRKLRRTSFESNMKSGITSSWYGESAKVRGQTGKIFIKVDMIQNLRHEVAAYHVARLSGLVDVVPCTVRFVDGLKE</sequence>